<gene>
    <name evidence="3" type="ORF">ABR82_08830</name>
</gene>
<comment type="caution">
    <text evidence="3">The sequence shown here is derived from an EMBL/GenBank/DDBJ whole genome shotgun (WGS) entry which is preliminary data.</text>
</comment>
<evidence type="ECO:0000313" key="3">
    <source>
        <dbReference type="EMBL" id="KRO62944.1"/>
    </source>
</evidence>
<organism evidence="3 4">
    <name type="scientific">Verrucomicrobia subdivision 6 bacterium BACL9 MAG-120507-bin52</name>
    <dbReference type="NCBI Taxonomy" id="1655590"/>
    <lineage>
        <taxon>Bacteria</taxon>
        <taxon>Pseudomonadati</taxon>
        <taxon>Verrucomicrobiota</taxon>
        <taxon>Verrucomicrobiia</taxon>
        <taxon>Verrucomicrobiales</taxon>
        <taxon>Verrucomicrobia subdivision 6</taxon>
    </lineage>
</organism>
<dbReference type="AlphaFoldDB" id="A0A0R2RQ21"/>
<dbReference type="Pfam" id="PF01547">
    <property type="entry name" value="SBP_bac_1"/>
    <property type="match status" value="1"/>
</dbReference>
<comment type="subcellular location">
    <subcellularLocation>
        <location evidence="1">Periplasm</location>
    </subcellularLocation>
</comment>
<sequence>MVATAQRFEELHPEVSIQWEKRSLQAFADASMAELADRFDLIIMDHPHTALAATEGLLLPYEDWLPAEFLSDQAANSVGGSHESYRFAGKQWTLATDAATPIATWRPDLMKQNGLAQPQTWDEVLALARGGFVTVSAFPIDVLMNTYMFCEALGETPFTVDGELASHEVLAGALEELQKLVALCDPACLTRNPIRTAELMAETSESRGAYCPFAYGYSNYSRLGYGSHLLQAGGLVTHQGKRLRSTLGGAGVAVSSKTKHPRACMDYAEFTASPAIQKGVYFKSGGQPGHRGAWTDDAVNAASSNFFRDTLQTLDESLLRGKFPGYMAFQDLSTPLAHDCVAGKSKPVEAAREINRFYRQCWKGQI</sequence>
<dbReference type="GO" id="GO:0042597">
    <property type="term" value="C:periplasmic space"/>
    <property type="evidence" value="ECO:0007669"/>
    <property type="project" value="UniProtKB-SubCell"/>
</dbReference>
<dbReference type="PANTHER" id="PTHR43649">
    <property type="entry name" value="ARABINOSE-BINDING PROTEIN-RELATED"/>
    <property type="match status" value="1"/>
</dbReference>
<evidence type="ECO:0000256" key="1">
    <source>
        <dbReference type="ARBA" id="ARBA00004418"/>
    </source>
</evidence>
<reference evidence="3 4" key="1">
    <citation type="submission" date="2015-10" db="EMBL/GenBank/DDBJ databases">
        <title>Metagenome-Assembled Genomes uncover a global brackish microbiome.</title>
        <authorList>
            <person name="Hugerth L.W."/>
            <person name="Larsson J."/>
            <person name="Alneberg J."/>
            <person name="Lindh M.V."/>
            <person name="Legrand C."/>
            <person name="Pinhassi J."/>
            <person name="Andersson A.F."/>
        </authorList>
    </citation>
    <scope>NUCLEOTIDE SEQUENCE [LARGE SCALE GENOMIC DNA]</scope>
    <source>
        <strain evidence="3">BACL18 MAG-120507-bin52</strain>
    </source>
</reference>
<proteinExistence type="inferred from homology"/>
<dbReference type="EMBL" id="LIBO01000020">
    <property type="protein sequence ID" value="KRO62944.1"/>
    <property type="molecule type" value="Genomic_DNA"/>
</dbReference>
<dbReference type="SUPFAM" id="SSF53850">
    <property type="entry name" value="Periplasmic binding protein-like II"/>
    <property type="match status" value="1"/>
</dbReference>
<dbReference type="InterPro" id="IPR050490">
    <property type="entry name" value="Bact_solute-bd_prot1"/>
</dbReference>
<protein>
    <submittedName>
        <fullName evidence="3">ABC transporter substrate-binding protein</fullName>
    </submittedName>
</protein>
<dbReference type="InterPro" id="IPR006059">
    <property type="entry name" value="SBP"/>
</dbReference>
<evidence type="ECO:0000256" key="2">
    <source>
        <dbReference type="ARBA" id="ARBA00008520"/>
    </source>
</evidence>
<evidence type="ECO:0000313" key="4">
    <source>
        <dbReference type="Proteomes" id="UP000051269"/>
    </source>
</evidence>
<accession>A0A0R2RQ21</accession>
<dbReference type="Proteomes" id="UP000051269">
    <property type="component" value="Unassembled WGS sequence"/>
</dbReference>
<name>A0A0R2RQ21_9BACT</name>
<comment type="similarity">
    <text evidence="2">Belongs to the bacterial solute-binding protein 1 family.</text>
</comment>
<dbReference type="Gene3D" id="3.40.190.10">
    <property type="entry name" value="Periplasmic binding protein-like II"/>
    <property type="match status" value="2"/>
</dbReference>